<gene>
    <name evidence="1" type="ORF">ALTATR162_LOCUS8610</name>
</gene>
<protein>
    <submittedName>
        <fullName evidence="1">Uncharacterized protein</fullName>
    </submittedName>
</protein>
<evidence type="ECO:0000313" key="1">
    <source>
        <dbReference type="EMBL" id="CAG5178257.1"/>
    </source>
</evidence>
<accession>A0A8J2N937</accession>
<keyword evidence="2" id="KW-1185">Reference proteome</keyword>
<evidence type="ECO:0000313" key="2">
    <source>
        <dbReference type="Proteomes" id="UP000676310"/>
    </source>
</evidence>
<reference evidence="1" key="1">
    <citation type="submission" date="2021-05" db="EMBL/GenBank/DDBJ databases">
        <authorList>
            <person name="Stam R."/>
        </authorList>
    </citation>
    <scope>NUCLEOTIDE SEQUENCE</scope>
    <source>
        <strain evidence="1">CS162</strain>
    </source>
</reference>
<name>A0A8J2N937_9PLEO</name>
<dbReference type="GeneID" id="67020740"/>
<dbReference type="RefSeq" id="XP_043172178.1">
    <property type="nucleotide sequence ID" value="XM_043316243.1"/>
</dbReference>
<dbReference type="AlphaFoldDB" id="A0A8J2N937"/>
<dbReference type="Proteomes" id="UP000676310">
    <property type="component" value="Unassembled WGS sequence"/>
</dbReference>
<organism evidence="1 2">
    <name type="scientific">Alternaria atra</name>
    <dbReference type="NCBI Taxonomy" id="119953"/>
    <lineage>
        <taxon>Eukaryota</taxon>
        <taxon>Fungi</taxon>
        <taxon>Dikarya</taxon>
        <taxon>Ascomycota</taxon>
        <taxon>Pezizomycotina</taxon>
        <taxon>Dothideomycetes</taxon>
        <taxon>Pleosporomycetidae</taxon>
        <taxon>Pleosporales</taxon>
        <taxon>Pleosporineae</taxon>
        <taxon>Pleosporaceae</taxon>
        <taxon>Alternaria</taxon>
        <taxon>Alternaria sect. Ulocladioides</taxon>
    </lineage>
</organism>
<sequence>MLMNSTTITSASDTCTKRTGILQAILYGVPDPELFSYRQEMVAPGSFLHKILYGVKEKDDGDGVVAVANVTTVKVEREAIRKGELSKETKVVVVKNVEVIVEVGKVMEKDNDMGQGMIAK</sequence>
<comment type="caution">
    <text evidence="1">The sequence shown here is derived from an EMBL/GenBank/DDBJ whole genome shotgun (WGS) entry which is preliminary data.</text>
</comment>
<proteinExistence type="predicted"/>
<dbReference type="OrthoDB" id="3679025at2759"/>
<dbReference type="EMBL" id="CAJRGZ010000023">
    <property type="protein sequence ID" value="CAG5178257.1"/>
    <property type="molecule type" value="Genomic_DNA"/>
</dbReference>